<organism evidence="3 4">
    <name type="scientific">Rhizophagus irregularis</name>
    <dbReference type="NCBI Taxonomy" id="588596"/>
    <lineage>
        <taxon>Eukaryota</taxon>
        <taxon>Fungi</taxon>
        <taxon>Fungi incertae sedis</taxon>
        <taxon>Mucoromycota</taxon>
        <taxon>Glomeromycotina</taxon>
        <taxon>Glomeromycetes</taxon>
        <taxon>Glomerales</taxon>
        <taxon>Glomeraceae</taxon>
        <taxon>Rhizophagus</taxon>
    </lineage>
</organism>
<evidence type="ECO:0008006" key="5">
    <source>
        <dbReference type="Google" id="ProtNLM"/>
    </source>
</evidence>
<dbReference type="Proteomes" id="UP000684084">
    <property type="component" value="Unassembled WGS sequence"/>
</dbReference>
<reference evidence="3" key="1">
    <citation type="submission" date="2020-05" db="EMBL/GenBank/DDBJ databases">
        <authorList>
            <person name="Rincon C."/>
            <person name="Sanders R I."/>
            <person name="Robbins C."/>
            <person name="Chaturvedi A."/>
        </authorList>
    </citation>
    <scope>NUCLEOTIDE SEQUENCE</scope>
    <source>
        <strain evidence="3">CHB12</strain>
    </source>
</reference>
<name>A0A915ZRD3_9GLOM</name>
<feature type="compositionally biased region" description="Basic and acidic residues" evidence="1">
    <location>
        <begin position="37"/>
        <end position="50"/>
    </location>
</feature>
<gene>
    <name evidence="3" type="ORF">CHRIB12_LOCUS19073</name>
</gene>
<evidence type="ECO:0000313" key="3">
    <source>
        <dbReference type="EMBL" id="CAB5384908.1"/>
    </source>
</evidence>
<evidence type="ECO:0000256" key="1">
    <source>
        <dbReference type="SAM" id="MobiDB-lite"/>
    </source>
</evidence>
<evidence type="ECO:0000313" key="4">
    <source>
        <dbReference type="Proteomes" id="UP000684084"/>
    </source>
</evidence>
<feature type="signal peptide" evidence="2">
    <location>
        <begin position="1"/>
        <end position="18"/>
    </location>
</feature>
<accession>A0A915ZRD3</accession>
<protein>
    <recommendedName>
        <fullName evidence="5">Secreted protein</fullName>
    </recommendedName>
</protein>
<proteinExistence type="predicted"/>
<dbReference type="EMBL" id="CAGKOT010000052">
    <property type="protein sequence ID" value="CAB5384908.1"/>
    <property type="molecule type" value="Genomic_DNA"/>
</dbReference>
<sequence>MKSSIEDIQLLFTTTVLALRLATIACTRSSTATSGGVKDEEGQKTQDKKMKNSSVHFHSQLDQLKVLYHRKEKLSEQSTFS</sequence>
<dbReference type="AlphaFoldDB" id="A0A915ZRD3"/>
<comment type="caution">
    <text evidence="3">The sequence shown here is derived from an EMBL/GenBank/DDBJ whole genome shotgun (WGS) entry which is preliminary data.</text>
</comment>
<evidence type="ECO:0000256" key="2">
    <source>
        <dbReference type="SAM" id="SignalP"/>
    </source>
</evidence>
<feature type="chain" id="PRO_5037525273" description="Secreted protein" evidence="2">
    <location>
        <begin position="19"/>
        <end position="81"/>
    </location>
</feature>
<feature type="region of interest" description="Disordered" evidence="1">
    <location>
        <begin position="29"/>
        <end position="57"/>
    </location>
</feature>
<keyword evidence="2" id="KW-0732">Signal</keyword>